<evidence type="ECO:0000313" key="3">
    <source>
        <dbReference type="Proteomes" id="UP000515292"/>
    </source>
</evidence>
<evidence type="ECO:0000313" key="2">
    <source>
        <dbReference type="EMBL" id="QMW23876.1"/>
    </source>
</evidence>
<dbReference type="InterPro" id="IPR029058">
    <property type="entry name" value="AB_hydrolase_fold"/>
</dbReference>
<protein>
    <submittedName>
        <fullName evidence="2">Alpha/beta fold hydrolase</fullName>
    </submittedName>
</protein>
<reference evidence="2 3" key="1">
    <citation type="submission" date="2020-07" db="EMBL/GenBank/DDBJ databases">
        <title>Complete genome sequence for Sandaracinobacter sp. M6.</title>
        <authorList>
            <person name="Tang Y."/>
            <person name="Liu Q."/>
            <person name="Guo Z."/>
            <person name="Lei P."/>
            <person name="Huang B."/>
        </authorList>
    </citation>
    <scope>NUCLEOTIDE SEQUENCE [LARGE SCALE GENOMIC DNA]</scope>
    <source>
        <strain evidence="2 3">M6</strain>
    </source>
</reference>
<dbReference type="RefSeq" id="WP_182297699.1">
    <property type="nucleotide sequence ID" value="NZ_CP059851.1"/>
</dbReference>
<dbReference type="Proteomes" id="UP000515292">
    <property type="component" value="Chromosome"/>
</dbReference>
<dbReference type="AlphaFoldDB" id="A0A7G5IKI4"/>
<feature type="chain" id="PRO_5028982450" evidence="1">
    <location>
        <begin position="19"/>
        <end position="366"/>
    </location>
</feature>
<feature type="signal peptide" evidence="1">
    <location>
        <begin position="1"/>
        <end position="18"/>
    </location>
</feature>
<keyword evidence="3" id="KW-1185">Reference proteome</keyword>
<gene>
    <name evidence="2" type="ORF">H3309_05230</name>
</gene>
<accession>A0A7G5IKI4</accession>
<sequence>MRALLTAVAMMMAGQVAAEPGRLLVKVPLAGAPVGAEAWPIRYETHDRDGRRTESTGMVIAPKGAAPAGGRPVVAWTHGTVGVAEACSPSKLYGPKSIPGLADMIARGWVVVATDYPGLGTPGPHAYLVGSAAARAALDSVRAAGRIPAAGAGTRFAVWGHSQGGHAALWTGQRARAEAPELTLVGVAAASPPTDLVANFGAADPKARAVLSAFVATSWERVYGLKLGDLGNRTTAGVIRSFGKACQGEGRFGTKVDALRLMVRLGDVNIVDRPAWRVVAAGNSLGREPIGVPLLVTQGAADDLVRAGVTERFVGESCKRGEVVRYVSVAGGDHAGNAVATAATAVAWMADRFSGAAEAGTCRAPR</sequence>
<dbReference type="PANTHER" id="PTHR34853">
    <property type="match status" value="1"/>
</dbReference>
<name>A0A7G5IKI4_9SPHN</name>
<keyword evidence="2" id="KW-0378">Hydrolase</keyword>
<dbReference type="KEGG" id="sand:H3309_05230"/>
<dbReference type="GO" id="GO:0004806">
    <property type="term" value="F:triacylglycerol lipase activity"/>
    <property type="evidence" value="ECO:0007669"/>
    <property type="project" value="InterPro"/>
</dbReference>
<dbReference type="Gene3D" id="3.40.50.1820">
    <property type="entry name" value="alpha/beta hydrolase"/>
    <property type="match status" value="2"/>
</dbReference>
<dbReference type="EMBL" id="CP059851">
    <property type="protein sequence ID" value="QMW23876.1"/>
    <property type="molecule type" value="Genomic_DNA"/>
</dbReference>
<dbReference type="InterPro" id="IPR005152">
    <property type="entry name" value="Lipase_secreted"/>
</dbReference>
<dbReference type="PIRSF" id="PIRSF029171">
    <property type="entry name" value="Esterase_LipA"/>
    <property type="match status" value="1"/>
</dbReference>
<dbReference type="Pfam" id="PF03583">
    <property type="entry name" value="LIP"/>
    <property type="match status" value="1"/>
</dbReference>
<dbReference type="GO" id="GO:0016042">
    <property type="term" value="P:lipid catabolic process"/>
    <property type="evidence" value="ECO:0007669"/>
    <property type="project" value="InterPro"/>
</dbReference>
<keyword evidence="1" id="KW-0732">Signal</keyword>
<organism evidence="2 3">
    <name type="scientific">Sandaracinobacteroides saxicola</name>
    <dbReference type="NCBI Taxonomy" id="2759707"/>
    <lineage>
        <taxon>Bacteria</taxon>
        <taxon>Pseudomonadati</taxon>
        <taxon>Pseudomonadota</taxon>
        <taxon>Alphaproteobacteria</taxon>
        <taxon>Sphingomonadales</taxon>
        <taxon>Sphingosinicellaceae</taxon>
        <taxon>Sandaracinobacteroides</taxon>
    </lineage>
</organism>
<proteinExistence type="predicted"/>
<evidence type="ECO:0000256" key="1">
    <source>
        <dbReference type="SAM" id="SignalP"/>
    </source>
</evidence>
<dbReference type="PANTHER" id="PTHR34853:SF1">
    <property type="entry name" value="LIPASE 5"/>
    <property type="match status" value="1"/>
</dbReference>
<dbReference type="SUPFAM" id="SSF53474">
    <property type="entry name" value="alpha/beta-Hydrolases"/>
    <property type="match status" value="1"/>
</dbReference>